<keyword evidence="7" id="KW-0653">Protein transport</keyword>
<dbReference type="GO" id="GO:0034198">
    <property type="term" value="P:cellular response to amino acid starvation"/>
    <property type="evidence" value="ECO:0007669"/>
    <property type="project" value="TreeGrafter"/>
</dbReference>
<evidence type="ECO:0000256" key="10">
    <source>
        <dbReference type="PROSITE-ProRule" id="PRU00221"/>
    </source>
</evidence>
<dbReference type="GO" id="GO:1904263">
    <property type="term" value="P:positive regulation of TORC1 signaling"/>
    <property type="evidence" value="ECO:0007669"/>
    <property type="project" value="TreeGrafter"/>
</dbReference>
<comment type="caution">
    <text evidence="11">The sequence shown here is derived from an EMBL/GenBank/DDBJ whole genome shotgun (WGS) entry which is preliminary data.</text>
</comment>
<dbReference type="VEuPathDB" id="VectorBase:HLOH_063241"/>
<dbReference type="GO" id="GO:0034477">
    <property type="term" value="P:U6 snRNA 3'-end processing"/>
    <property type="evidence" value="ECO:0007669"/>
    <property type="project" value="InterPro"/>
</dbReference>
<dbReference type="Pfam" id="PF00400">
    <property type="entry name" value="WD40"/>
    <property type="match status" value="4"/>
</dbReference>
<evidence type="ECO:0000256" key="5">
    <source>
        <dbReference type="ARBA" id="ARBA00022574"/>
    </source>
</evidence>
<proteinExistence type="inferred from homology"/>
<dbReference type="Proteomes" id="UP000821853">
    <property type="component" value="Chromosome 2"/>
</dbReference>
<dbReference type="GO" id="GO:0005764">
    <property type="term" value="C:lysosome"/>
    <property type="evidence" value="ECO:0007669"/>
    <property type="project" value="UniProtKB-SubCell"/>
</dbReference>
<feature type="repeat" description="WD" evidence="10">
    <location>
        <begin position="499"/>
        <end position="531"/>
    </location>
</feature>
<keyword evidence="5 10" id="KW-0853">WD repeat</keyword>
<dbReference type="GO" id="GO:0015031">
    <property type="term" value="P:protein transport"/>
    <property type="evidence" value="ECO:0007669"/>
    <property type="project" value="UniProtKB-KW"/>
</dbReference>
<dbReference type="GO" id="GO:0004518">
    <property type="term" value="F:nuclease activity"/>
    <property type="evidence" value="ECO:0007669"/>
    <property type="project" value="InterPro"/>
</dbReference>
<protein>
    <recommendedName>
        <fullName evidence="13">U6 snRNA phosphodiesterase</fullName>
    </recommendedName>
</protein>
<dbReference type="GO" id="GO:0005198">
    <property type="term" value="F:structural molecule activity"/>
    <property type="evidence" value="ECO:0007669"/>
    <property type="project" value="InterPro"/>
</dbReference>
<keyword evidence="4" id="KW-0813">Transport</keyword>
<dbReference type="OrthoDB" id="364224at2759"/>
<dbReference type="InterPro" id="IPR036322">
    <property type="entry name" value="WD40_repeat_dom_sf"/>
</dbReference>
<evidence type="ECO:0000256" key="7">
    <source>
        <dbReference type="ARBA" id="ARBA00022927"/>
    </source>
</evidence>
<accession>A0A9J6G3Y0</accession>
<name>A0A9J6G3Y0_HAELO</name>
<dbReference type="GO" id="GO:0035859">
    <property type="term" value="C:Seh1-associated complex"/>
    <property type="evidence" value="ECO:0007669"/>
    <property type="project" value="TreeGrafter"/>
</dbReference>
<dbReference type="InterPro" id="IPR001680">
    <property type="entry name" value="WD40_rpt"/>
</dbReference>
<dbReference type="PANTHER" id="PTHR11024">
    <property type="entry name" value="NUCLEAR PORE COMPLEX PROTEIN SEC13 / SEH1 FAMILY MEMBER"/>
    <property type="match status" value="1"/>
</dbReference>
<dbReference type="Gene3D" id="2.130.10.10">
    <property type="entry name" value="YVTN repeat-like/Quinoprotein amine dehydrogenase"/>
    <property type="match status" value="3"/>
</dbReference>
<comment type="subcellular location">
    <subcellularLocation>
        <location evidence="2">Lysosome</location>
    </subcellularLocation>
    <subcellularLocation>
        <location evidence="1">Nucleus envelope</location>
    </subcellularLocation>
</comment>
<reference evidence="11 12" key="1">
    <citation type="journal article" date="2020" name="Cell">
        <title>Large-Scale Comparative Analyses of Tick Genomes Elucidate Their Genetic Diversity and Vector Capacities.</title>
        <authorList>
            <consortium name="Tick Genome and Microbiome Consortium (TIGMIC)"/>
            <person name="Jia N."/>
            <person name="Wang J."/>
            <person name="Shi W."/>
            <person name="Du L."/>
            <person name="Sun Y."/>
            <person name="Zhan W."/>
            <person name="Jiang J.F."/>
            <person name="Wang Q."/>
            <person name="Zhang B."/>
            <person name="Ji P."/>
            <person name="Bell-Sakyi L."/>
            <person name="Cui X.M."/>
            <person name="Yuan T.T."/>
            <person name="Jiang B.G."/>
            <person name="Yang W.F."/>
            <person name="Lam T.T."/>
            <person name="Chang Q.C."/>
            <person name="Ding S.J."/>
            <person name="Wang X.J."/>
            <person name="Zhu J.G."/>
            <person name="Ruan X.D."/>
            <person name="Zhao L."/>
            <person name="Wei J.T."/>
            <person name="Ye R.Z."/>
            <person name="Que T.C."/>
            <person name="Du C.H."/>
            <person name="Zhou Y.H."/>
            <person name="Cheng J.X."/>
            <person name="Dai P.F."/>
            <person name="Guo W.B."/>
            <person name="Han X.H."/>
            <person name="Huang E.J."/>
            <person name="Li L.F."/>
            <person name="Wei W."/>
            <person name="Gao Y.C."/>
            <person name="Liu J.Z."/>
            <person name="Shao H.Z."/>
            <person name="Wang X."/>
            <person name="Wang C.C."/>
            <person name="Yang T.C."/>
            <person name="Huo Q.B."/>
            <person name="Li W."/>
            <person name="Chen H.Y."/>
            <person name="Chen S.E."/>
            <person name="Zhou L.G."/>
            <person name="Ni X.B."/>
            <person name="Tian J.H."/>
            <person name="Sheng Y."/>
            <person name="Liu T."/>
            <person name="Pan Y.S."/>
            <person name="Xia L.Y."/>
            <person name="Li J."/>
            <person name="Zhao F."/>
            <person name="Cao W.C."/>
        </authorList>
    </citation>
    <scope>NUCLEOTIDE SEQUENCE [LARGE SCALE GENOMIC DNA]</scope>
    <source>
        <strain evidence="11">HaeL-2018</strain>
    </source>
</reference>
<keyword evidence="12" id="KW-1185">Reference proteome</keyword>
<dbReference type="SUPFAM" id="SSF50978">
    <property type="entry name" value="WD40 repeat-like"/>
    <property type="match status" value="1"/>
</dbReference>
<dbReference type="Pfam" id="PF09749">
    <property type="entry name" value="HVSL"/>
    <property type="match status" value="1"/>
</dbReference>
<organism evidence="11 12">
    <name type="scientific">Haemaphysalis longicornis</name>
    <name type="common">Bush tick</name>
    <dbReference type="NCBI Taxonomy" id="44386"/>
    <lineage>
        <taxon>Eukaryota</taxon>
        <taxon>Metazoa</taxon>
        <taxon>Ecdysozoa</taxon>
        <taxon>Arthropoda</taxon>
        <taxon>Chelicerata</taxon>
        <taxon>Arachnida</taxon>
        <taxon>Acari</taxon>
        <taxon>Parasitiformes</taxon>
        <taxon>Ixodida</taxon>
        <taxon>Ixodoidea</taxon>
        <taxon>Ixodidae</taxon>
        <taxon>Haemaphysalinae</taxon>
        <taxon>Haemaphysalis</taxon>
    </lineage>
</organism>
<evidence type="ECO:0000256" key="2">
    <source>
        <dbReference type="ARBA" id="ARBA00004371"/>
    </source>
</evidence>
<dbReference type="AlphaFoldDB" id="A0A9J6G3Y0"/>
<dbReference type="PROSITE" id="PS50294">
    <property type="entry name" value="WD_REPEATS_REGION"/>
    <property type="match status" value="1"/>
</dbReference>
<dbReference type="GO" id="GO:0031080">
    <property type="term" value="C:nuclear pore outer ring"/>
    <property type="evidence" value="ECO:0007669"/>
    <property type="project" value="TreeGrafter"/>
</dbReference>
<dbReference type="InterPro" id="IPR037363">
    <property type="entry name" value="Sec13/Seh1_fam"/>
</dbReference>
<sequence>MIVARSIAADHNDLIHDVAYDFYGKRLATCSSDQTVKEGAGVKGDAAVDVSACQRRKKPRLELPGEVLGLFKDRADPFAWDDDKSLHGGRVRTFAHEPGVWASYVFISSAKQSETGSLIAYVCRDFDYLRVQDPSTCHVSLSRTVKLRHHWIQPMVESLRARIAPYPRFRICFGSLDVYTNTEKTRTFLSAKVHNGIGNLEELVGEIDTCMMEYDLPLFYDNPSFHMSVAWCDASEEAQLQQSLHELQVRFDDFLTRHPSCAAVDTHSGSVWKVTWAHPEFGQVLATCSYDRMATVWEELVAGKSSGGIPNGGQQERGWQQSHWLKRTSLVDSRTSVTDVKFAPKQLGLQLATCSADGMVRVYEAPDVMNLSQWSLQSDINCRMPLSCLSWNYSFNRNHPPMLAVGSDDPGPSATGKVHVYEYCEGSRRWTRVETVVTIADPVHDLAFAPSVGRSHYLLGIASRDVRILSFKPLQPDIMMSQLQDGVAARFETKVVAQFDDHNTQAWRVSWNIIGTILASSGDDGCVRLWKANYMGIWKCIATLQGDGGVVQGDKLSTADTSSFAGQMGTAGGVVTPVYGQLGHTPLGGRVPWH</sequence>
<dbReference type="PANTHER" id="PTHR11024:SF3">
    <property type="entry name" value="NUCLEOPORIN SEH1"/>
    <property type="match status" value="1"/>
</dbReference>
<dbReference type="InterPro" id="IPR027521">
    <property type="entry name" value="Usb1"/>
</dbReference>
<evidence type="ECO:0000256" key="9">
    <source>
        <dbReference type="ARBA" id="ARBA00023242"/>
    </source>
</evidence>
<evidence type="ECO:0000256" key="6">
    <source>
        <dbReference type="ARBA" id="ARBA00022737"/>
    </source>
</evidence>
<gene>
    <name evidence="11" type="ORF">HPB48_016735</name>
</gene>
<comment type="similarity">
    <text evidence="3">Belongs to the WD repeat SEC13 family.</text>
</comment>
<dbReference type="InterPro" id="IPR015943">
    <property type="entry name" value="WD40/YVTN_repeat-like_dom_sf"/>
</dbReference>
<dbReference type="PROSITE" id="PS50082">
    <property type="entry name" value="WD_REPEATS_2"/>
    <property type="match status" value="1"/>
</dbReference>
<dbReference type="InterPro" id="IPR009097">
    <property type="entry name" value="Cyclic_Pdiesterase"/>
</dbReference>
<dbReference type="Gene3D" id="3.90.1140.10">
    <property type="entry name" value="Cyclic phosphodiesterase"/>
    <property type="match status" value="1"/>
</dbReference>
<dbReference type="SUPFAM" id="SSF55144">
    <property type="entry name" value="LigT-like"/>
    <property type="match status" value="1"/>
</dbReference>
<keyword evidence="6" id="KW-0677">Repeat</keyword>
<evidence type="ECO:0000256" key="8">
    <source>
        <dbReference type="ARBA" id="ARBA00023228"/>
    </source>
</evidence>
<evidence type="ECO:0000256" key="3">
    <source>
        <dbReference type="ARBA" id="ARBA00010102"/>
    </source>
</evidence>
<evidence type="ECO:0000256" key="4">
    <source>
        <dbReference type="ARBA" id="ARBA00022448"/>
    </source>
</evidence>
<evidence type="ECO:0000313" key="11">
    <source>
        <dbReference type="EMBL" id="KAH9369092.1"/>
    </source>
</evidence>
<dbReference type="SMART" id="SM00320">
    <property type="entry name" value="WD40"/>
    <property type="match status" value="4"/>
</dbReference>
<keyword evidence="9" id="KW-0539">Nucleus</keyword>
<keyword evidence="8" id="KW-0458">Lysosome</keyword>
<evidence type="ECO:0000313" key="12">
    <source>
        <dbReference type="Proteomes" id="UP000821853"/>
    </source>
</evidence>
<dbReference type="EMBL" id="JABSTR010000004">
    <property type="protein sequence ID" value="KAH9369092.1"/>
    <property type="molecule type" value="Genomic_DNA"/>
</dbReference>
<evidence type="ECO:0008006" key="13">
    <source>
        <dbReference type="Google" id="ProtNLM"/>
    </source>
</evidence>
<evidence type="ECO:0000256" key="1">
    <source>
        <dbReference type="ARBA" id="ARBA00004259"/>
    </source>
</evidence>